<dbReference type="GO" id="GO:0016780">
    <property type="term" value="F:phosphotransferase activity, for other substituted phosphate groups"/>
    <property type="evidence" value="ECO:0007669"/>
    <property type="project" value="TreeGrafter"/>
</dbReference>
<accession>A0A1H7G7W0</accession>
<evidence type="ECO:0000259" key="10">
    <source>
        <dbReference type="Pfam" id="PF02397"/>
    </source>
</evidence>
<organism evidence="11 12">
    <name type="scientific">Jannaschia helgolandensis</name>
    <dbReference type="NCBI Taxonomy" id="188906"/>
    <lineage>
        <taxon>Bacteria</taxon>
        <taxon>Pseudomonadati</taxon>
        <taxon>Pseudomonadota</taxon>
        <taxon>Alphaproteobacteria</taxon>
        <taxon>Rhodobacterales</taxon>
        <taxon>Roseobacteraceae</taxon>
        <taxon>Jannaschia</taxon>
    </lineage>
</organism>
<evidence type="ECO:0000256" key="9">
    <source>
        <dbReference type="SAM" id="Phobius"/>
    </source>
</evidence>
<feature type="domain" description="Bacterial sugar transferase" evidence="10">
    <location>
        <begin position="33"/>
        <end position="221"/>
    </location>
</feature>
<evidence type="ECO:0000313" key="11">
    <source>
        <dbReference type="EMBL" id="SEK34373.1"/>
    </source>
</evidence>
<dbReference type="PANTHER" id="PTHR30576:SF4">
    <property type="entry name" value="UNDECAPRENYL-PHOSPHATE GALACTOSE PHOSPHOTRANSFERASE"/>
    <property type="match status" value="1"/>
</dbReference>
<comment type="subcellular location">
    <subcellularLocation>
        <location evidence="1">Cell membrane</location>
    </subcellularLocation>
</comment>
<dbReference type="OrthoDB" id="9808602at2"/>
<feature type="transmembrane region" description="Helical" evidence="9">
    <location>
        <begin position="35"/>
        <end position="61"/>
    </location>
</feature>
<dbReference type="EMBL" id="FNZQ01000001">
    <property type="protein sequence ID" value="SEK34373.1"/>
    <property type="molecule type" value="Genomic_DNA"/>
</dbReference>
<dbReference type="GO" id="GO:0005886">
    <property type="term" value="C:plasma membrane"/>
    <property type="evidence" value="ECO:0007669"/>
    <property type="project" value="UniProtKB-SubCell"/>
</dbReference>
<dbReference type="AlphaFoldDB" id="A0A1H7G7W0"/>
<evidence type="ECO:0000313" key="12">
    <source>
        <dbReference type="Proteomes" id="UP000199283"/>
    </source>
</evidence>
<dbReference type="RefSeq" id="WP_092761070.1">
    <property type="nucleotide sequence ID" value="NZ_FNZQ01000001.1"/>
</dbReference>
<comment type="similarity">
    <text evidence="2">Belongs to the bacterial sugar transferase family.</text>
</comment>
<keyword evidence="5 9" id="KW-0812">Transmembrane</keyword>
<name>A0A1H7G7W0_9RHOB</name>
<dbReference type="InterPro" id="IPR003362">
    <property type="entry name" value="Bact_transf"/>
</dbReference>
<gene>
    <name evidence="11" type="ORF">SAMN04488526_0341</name>
</gene>
<dbReference type="PANTHER" id="PTHR30576">
    <property type="entry name" value="COLANIC BIOSYNTHESIS UDP-GLUCOSE LIPID CARRIER TRANSFERASE"/>
    <property type="match status" value="1"/>
</dbReference>
<evidence type="ECO:0000256" key="3">
    <source>
        <dbReference type="ARBA" id="ARBA00022475"/>
    </source>
</evidence>
<evidence type="ECO:0000256" key="2">
    <source>
        <dbReference type="ARBA" id="ARBA00006464"/>
    </source>
</evidence>
<evidence type="ECO:0000256" key="1">
    <source>
        <dbReference type="ARBA" id="ARBA00004236"/>
    </source>
</evidence>
<keyword evidence="3" id="KW-1003">Cell membrane</keyword>
<evidence type="ECO:0000256" key="4">
    <source>
        <dbReference type="ARBA" id="ARBA00022679"/>
    </source>
</evidence>
<evidence type="ECO:0000256" key="5">
    <source>
        <dbReference type="ARBA" id="ARBA00022692"/>
    </source>
</evidence>
<sequence length="226" mass="25128">MTMQFDPKAIMIGATAVAPASPVSSVSYRRYVKRALDILLVLMAMPVVLPLIAVFALLVVLDGGPAFYCQDRIGFGGRRFRMWKLRSMVIDADAALAAYLDANPSARAEWDRDQKLTRDPRITWLGRFIRKISLDELPQLVNVLTGDMSLVGPRPMLPEQREMYSGQAYFRLRPGLTGPWQVSDRNSSSFAARAEFDRAYDAALSLRTDVAIIAATFAVVLRATGR</sequence>
<evidence type="ECO:0000256" key="8">
    <source>
        <dbReference type="ARBA" id="ARBA00023169"/>
    </source>
</evidence>
<evidence type="ECO:0000256" key="6">
    <source>
        <dbReference type="ARBA" id="ARBA00022989"/>
    </source>
</evidence>
<keyword evidence="6 9" id="KW-1133">Transmembrane helix</keyword>
<dbReference type="GO" id="GO:0000271">
    <property type="term" value="P:polysaccharide biosynthetic process"/>
    <property type="evidence" value="ECO:0007669"/>
    <property type="project" value="UniProtKB-KW"/>
</dbReference>
<dbReference type="STRING" id="188906.SAMN04488526_0341"/>
<keyword evidence="4 11" id="KW-0808">Transferase</keyword>
<dbReference type="Proteomes" id="UP000199283">
    <property type="component" value="Unassembled WGS sequence"/>
</dbReference>
<dbReference type="Pfam" id="PF02397">
    <property type="entry name" value="Bac_transf"/>
    <property type="match status" value="1"/>
</dbReference>
<keyword evidence="12" id="KW-1185">Reference proteome</keyword>
<evidence type="ECO:0000256" key="7">
    <source>
        <dbReference type="ARBA" id="ARBA00023136"/>
    </source>
</evidence>
<reference evidence="11 12" key="1">
    <citation type="submission" date="2016-10" db="EMBL/GenBank/DDBJ databases">
        <authorList>
            <person name="de Groot N.N."/>
        </authorList>
    </citation>
    <scope>NUCLEOTIDE SEQUENCE [LARGE SCALE GENOMIC DNA]</scope>
    <source>
        <strain evidence="11 12">DSM 14858</strain>
    </source>
</reference>
<proteinExistence type="inferred from homology"/>
<keyword evidence="7 9" id="KW-0472">Membrane</keyword>
<protein>
    <submittedName>
        <fullName evidence="11">Sugar transferase involved in LPS biosynthesis (Colanic, teichoic acid)</fullName>
    </submittedName>
</protein>
<keyword evidence="8" id="KW-0270">Exopolysaccharide synthesis</keyword>